<keyword evidence="3 9" id="KW-0347">Helicase</keyword>
<dbReference type="GO" id="GO:0005524">
    <property type="term" value="F:ATP binding"/>
    <property type="evidence" value="ECO:0007669"/>
    <property type="project" value="UniProtKB-KW"/>
</dbReference>
<keyword evidence="1" id="KW-0547">Nucleotide-binding</keyword>
<dbReference type="Gene3D" id="3.30.70.330">
    <property type="match status" value="1"/>
</dbReference>
<dbReference type="Pfam" id="PF03880">
    <property type="entry name" value="DbpA"/>
    <property type="match status" value="1"/>
</dbReference>
<evidence type="ECO:0000313" key="9">
    <source>
        <dbReference type="EMBL" id="QDV07199.1"/>
    </source>
</evidence>
<dbReference type="PROSITE" id="PS51192">
    <property type="entry name" value="HELICASE_ATP_BIND_1"/>
    <property type="match status" value="1"/>
</dbReference>
<sequence length="631" mass="67905">MTDTQLSESVDAVNDENFEVRNESRAGIPQDQFDGPDGNQPVHDLEAPVTTSASAFASLPEALRRPLEERGFDSLTSVQEAVADADAAGRDLQISSQTGSGKTVALGIVLARGALLEERQSDGPEALVIVPTRELANQVSEELGWLFAGIPGTRVASVTGGTPIFRDRQTLGNRPRVLVGTPGRLLDHVRSGALDLSGAREIVLDEADQMLDMGFKEDLEAILDATAGGRRTHLVSATFPDGIARLARQYQNDPLVIEGTRLGDANIDIEHVGHLVNGGDRYASLVNILLLNGGTKTLVFVERRADTMELATRLEGDGFAALPISGDLAQSQRERTLAAFRDGRATILVATDVAARGLDVPDVGLVVQTAPPIDSEIYTHRSGRTGRAGNKGTCVLFAPPRRRRHVERLLNQAAVEIEWRDVPGADEVQRMIDERNKAKMVSQLDEILEKGLPKKHRKTAEELLETREPRDVVAALLAQLEPAGRALPVQVEGGGFAQERGSRHEGGGDARVRVSDTGKVRFFINYGENQGATPGRLLASVCRRGQVEGHHIGAIAIHPNASTFDVDGSMAAQFEELVSRRDPRDPQTFIRRDRGPVGSSGGARRGGGMRGARGGYARRGGSRGFPRGRRG</sequence>
<comment type="similarity">
    <text evidence="5">Belongs to the DEAD box helicase family.</text>
</comment>
<organism evidence="9 10">
    <name type="scientific">Saltatorellus ferox</name>
    <dbReference type="NCBI Taxonomy" id="2528018"/>
    <lineage>
        <taxon>Bacteria</taxon>
        <taxon>Pseudomonadati</taxon>
        <taxon>Planctomycetota</taxon>
        <taxon>Planctomycetia</taxon>
        <taxon>Planctomycetia incertae sedis</taxon>
        <taxon>Saltatorellus</taxon>
    </lineage>
</organism>
<dbReference type="OrthoDB" id="9805696at2"/>
<dbReference type="SMART" id="SM00490">
    <property type="entry name" value="HELICc"/>
    <property type="match status" value="1"/>
</dbReference>
<keyword evidence="2 9" id="KW-0378">Hydrolase</keyword>
<dbReference type="Pfam" id="PF00270">
    <property type="entry name" value="DEAD"/>
    <property type="match status" value="1"/>
</dbReference>
<accession>A0A518ESY1</accession>
<evidence type="ECO:0000256" key="1">
    <source>
        <dbReference type="ARBA" id="ARBA00022741"/>
    </source>
</evidence>
<keyword evidence="4" id="KW-0067">ATP-binding</keyword>
<dbReference type="SMART" id="SM00487">
    <property type="entry name" value="DEXDc"/>
    <property type="match status" value="1"/>
</dbReference>
<dbReference type="CDD" id="cd12252">
    <property type="entry name" value="RRM_DbpA"/>
    <property type="match status" value="1"/>
</dbReference>
<dbReference type="InterPro" id="IPR027417">
    <property type="entry name" value="P-loop_NTPase"/>
</dbReference>
<dbReference type="GO" id="GO:0005829">
    <property type="term" value="C:cytosol"/>
    <property type="evidence" value="ECO:0007669"/>
    <property type="project" value="TreeGrafter"/>
</dbReference>
<dbReference type="CDD" id="cd18787">
    <property type="entry name" value="SF2_C_DEAD"/>
    <property type="match status" value="1"/>
</dbReference>
<name>A0A518ESY1_9BACT</name>
<keyword evidence="10" id="KW-1185">Reference proteome</keyword>
<dbReference type="AlphaFoldDB" id="A0A518ESY1"/>
<dbReference type="InterPro" id="IPR044742">
    <property type="entry name" value="DEAD/DEAH_RhlB"/>
</dbReference>
<evidence type="ECO:0000313" key="10">
    <source>
        <dbReference type="Proteomes" id="UP000320390"/>
    </source>
</evidence>
<evidence type="ECO:0000259" key="7">
    <source>
        <dbReference type="PROSITE" id="PS51192"/>
    </source>
</evidence>
<evidence type="ECO:0000256" key="2">
    <source>
        <dbReference type="ARBA" id="ARBA00022801"/>
    </source>
</evidence>
<dbReference type="CDD" id="cd00268">
    <property type="entry name" value="DEADc"/>
    <property type="match status" value="1"/>
</dbReference>
<dbReference type="PANTHER" id="PTHR47959">
    <property type="entry name" value="ATP-DEPENDENT RNA HELICASE RHLE-RELATED"/>
    <property type="match status" value="1"/>
</dbReference>
<dbReference type="EC" id="3.6.4.13" evidence="9"/>
<feature type="region of interest" description="Disordered" evidence="6">
    <location>
        <begin position="578"/>
        <end position="631"/>
    </location>
</feature>
<evidence type="ECO:0000256" key="6">
    <source>
        <dbReference type="SAM" id="MobiDB-lite"/>
    </source>
</evidence>
<gene>
    <name evidence="9" type="primary">dbpA_3</name>
    <name evidence="9" type="ORF">Poly30_27180</name>
</gene>
<dbReference type="SUPFAM" id="SSF52540">
    <property type="entry name" value="P-loop containing nucleoside triphosphate hydrolases"/>
    <property type="match status" value="1"/>
</dbReference>
<dbReference type="InterPro" id="IPR050079">
    <property type="entry name" value="DEAD_box_RNA_helicase"/>
</dbReference>
<dbReference type="InterPro" id="IPR012677">
    <property type="entry name" value="Nucleotide-bd_a/b_plait_sf"/>
</dbReference>
<dbReference type="GO" id="GO:0016787">
    <property type="term" value="F:hydrolase activity"/>
    <property type="evidence" value="ECO:0007669"/>
    <property type="project" value="UniProtKB-KW"/>
</dbReference>
<dbReference type="GO" id="GO:0003676">
    <property type="term" value="F:nucleic acid binding"/>
    <property type="evidence" value="ECO:0007669"/>
    <property type="project" value="InterPro"/>
</dbReference>
<dbReference type="PANTHER" id="PTHR47959:SF1">
    <property type="entry name" value="ATP-DEPENDENT RNA HELICASE DBPA"/>
    <property type="match status" value="1"/>
</dbReference>
<dbReference type="InterPro" id="IPR014001">
    <property type="entry name" value="Helicase_ATP-bd"/>
</dbReference>
<dbReference type="GO" id="GO:0003724">
    <property type="term" value="F:RNA helicase activity"/>
    <property type="evidence" value="ECO:0007669"/>
    <property type="project" value="UniProtKB-EC"/>
</dbReference>
<feature type="domain" description="Helicase C-terminal" evidence="8">
    <location>
        <begin position="285"/>
        <end position="448"/>
    </location>
</feature>
<evidence type="ECO:0000256" key="5">
    <source>
        <dbReference type="ARBA" id="ARBA00038437"/>
    </source>
</evidence>
<dbReference type="Gene3D" id="3.40.50.300">
    <property type="entry name" value="P-loop containing nucleotide triphosphate hydrolases"/>
    <property type="match status" value="2"/>
</dbReference>
<dbReference type="Proteomes" id="UP000320390">
    <property type="component" value="Chromosome"/>
</dbReference>
<dbReference type="PROSITE" id="PS51194">
    <property type="entry name" value="HELICASE_CTER"/>
    <property type="match status" value="1"/>
</dbReference>
<feature type="domain" description="Helicase ATP-binding" evidence="7">
    <location>
        <begin position="83"/>
        <end position="257"/>
    </location>
</feature>
<dbReference type="RefSeq" id="WP_145198051.1">
    <property type="nucleotide sequence ID" value="NZ_CP036434.1"/>
</dbReference>
<evidence type="ECO:0000256" key="4">
    <source>
        <dbReference type="ARBA" id="ARBA00022840"/>
    </source>
</evidence>
<feature type="region of interest" description="Disordered" evidence="6">
    <location>
        <begin position="1"/>
        <end position="42"/>
    </location>
</feature>
<reference evidence="9 10" key="1">
    <citation type="submission" date="2019-02" db="EMBL/GenBank/DDBJ databases">
        <title>Deep-cultivation of Planctomycetes and their phenomic and genomic characterization uncovers novel biology.</title>
        <authorList>
            <person name="Wiegand S."/>
            <person name="Jogler M."/>
            <person name="Boedeker C."/>
            <person name="Pinto D."/>
            <person name="Vollmers J."/>
            <person name="Rivas-Marin E."/>
            <person name="Kohn T."/>
            <person name="Peeters S.H."/>
            <person name="Heuer A."/>
            <person name="Rast P."/>
            <person name="Oberbeckmann S."/>
            <person name="Bunk B."/>
            <person name="Jeske O."/>
            <person name="Meyerdierks A."/>
            <person name="Storesund J.E."/>
            <person name="Kallscheuer N."/>
            <person name="Luecker S."/>
            <person name="Lage O.M."/>
            <person name="Pohl T."/>
            <person name="Merkel B.J."/>
            <person name="Hornburger P."/>
            <person name="Mueller R.-W."/>
            <person name="Bruemmer F."/>
            <person name="Labrenz M."/>
            <person name="Spormann A.M."/>
            <person name="Op den Camp H."/>
            <person name="Overmann J."/>
            <person name="Amann R."/>
            <person name="Jetten M.S.M."/>
            <person name="Mascher T."/>
            <person name="Medema M.H."/>
            <person name="Devos D.P."/>
            <person name="Kaster A.-K."/>
            <person name="Ovreas L."/>
            <person name="Rohde M."/>
            <person name="Galperin M.Y."/>
            <person name="Jogler C."/>
        </authorList>
    </citation>
    <scope>NUCLEOTIDE SEQUENCE [LARGE SCALE GENOMIC DNA]</scope>
    <source>
        <strain evidence="9 10">Poly30</strain>
    </source>
</reference>
<dbReference type="EMBL" id="CP036434">
    <property type="protein sequence ID" value="QDV07199.1"/>
    <property type="molecule type" value="Genomic_DNA"/>
</dbReference>
<protein>
    <submittedName>
        <fullName evidence="9">ATP-dependent RNA helicase DbpA</fullName>
        <ecNumber evidence="9">3.6.4.13</ecNumber>
    </submittedName>
</protein>
<evidence type="ECO:0000256" key="3">
    <source>
        <dbReference type="ARBA" id="ARBA00022806"/>
    </source>
</evidence>
<evidence type="ECO:0000259" key="8">
    <source>
        <dbReference type="PROSITE" id="PS51194"/>
    </source>
</evidence>
<dbReference type="InterPro" id="IPR001650">
    <property type="entry name" value="Helicase_C-like"/>
</dbReference>
<dbReference type="InterPro" id="IPR011545">
    <property type="entry name" value="DEAD/DEAH_box_helicase_dom"/>
</dbReference>
<dbReference type="InterPro" id="IPR005580">
    <property type="entry name" value="DbpA/CsdA_RNA-bd_dom"/>
</dbReference>
<dbReference type="Pfam" id="PF00271">
    <property type="entry name" value="Helicase_C"/>
    <property type="match status" value="1"/>
</dbReference>
<feature type="compositionally biased region" description="Basic and acidic residues" evidence="6">
    <location>
        <begin position="578"/>
        <end position="595"/>
    </location>
</feature>
<feature type="compositionally biased region" description="Gly residues" evidence="6">
    <location>
        <begin position="598"/>
        <end position="618"/>
    </location>
</feature>
<proteinExistence type="inferred from homology"/>